<reference evidence="3 4" key="1">
    <citation type="journal article" date="2020" name="Nat. Commun.">
        <title>Genome of Tripterygium wilfordii and identification of cytochrome P450 involved in triptolide biosynthesis.</title>
        <authorList>
            <person name="Tu L."/>
            <person name="Su P."/>
            <person name="Zhang Z."/>
            <person name="Gao L."/>
            <person name="Wang J."/>
            <person name="Hu T."/>
            <person name="Zhou J."/>
            <person name="Zhang Y."/>
            <person name="Zhao Y."/>
            <person name="Liu Y."/>
            <person name="Song Y."/>
            <person name="Tong Y."/>
            <person name="Lu Y."/>
            <person name="Yang J."/>
            <person name="Xu C."/>
            <person name="Jia M."/>
            <person name="Peters R.J."/>
            <person name="Huang L."/>
            <person name="Gao W."/>
        </authorList>
    </citation>
    <scope>NUCLEOTIDE SEQUENCE [LARGE SCALE GENOMIC DNA]</scope>
    <source>
        <strain evidence="4">cv. XIE 37</strain>
        <tissue evidence="3">Leaf</tissue>
    </source>
</reference>
<evidence type="ECO:0000313" key="4">
    <source>
        <dbReference type="Proteomes" id="UP000593562"/>
    </source>
</evidence>
<dbReference type="InterPro" id="IPR005174">
    <property type="entry name" value="KIB1-4_b-propeller"/>
</dbReference>
<proteinExistence type="predicted"/>
<evidence type="ECO:0008006" key="5">
    <source>
        <dbReference type="Google" id="ProtNLM"/>
    </source>
</evidence>
<dbReference type="InterPro" id="IPR036047">
    <property type="entry name" value="F-box-like_dom_sf"/>
</dbReference>
<dbReference type="InParanoid" id="A0A7J7CEV9"/>
<dbReference type="EMBL" id="JAAARO010000017">
    <property type="protein sequence ID" value="KAF5732714.1"/>
    <property type="molecule type" value="Genomic_DNA"/>
</dbReference>
<dbReference type="OrthoDB" id="784120at2759"/>
<dbReference type="PANTHER" id="PTHR33110">
    <property type="entry name" value="F-BOX/KELCH-REPEAT PROTEIN-RELATED"/>
    <property type="match status" value="1"/>
</dbReference>
<organism evidence="3 4">
    <name type="scientific">Tripterygium wilfordii</name>
    <name type="common">Thunder God vine</name>
    <dbReference type="NCBI Taxonomy" id="458696"/>
    <lineage>
        <taxon>Eukaryota</taxon>
        <taxon>Viridiplantae</taxon>
        <taxon>Streptophyta</taxon>
        <taxon>Embryophyta</taxon>
        <taxon>Tracheophyta</taxon>
        <taxon>Spermatophyta</taxon>
        <taxon>Magnoliopsida</taxon>
        <taxon>eudicotyledons</taxon>
        <taxon>Gunneridae</taxon>
        <taxon>Pentapetalae</taxon>
        <taxon>rosids</taxon>
        <taxon>fabids</taxon>
        <taxon>Celastrales</taxon>
        <taxon>Celastraceae</taxon>
        <taxon>Tripterygium</taxon>
    </lineage>
</organism>
<feature type="domain" description="KIB1-4 beta-propeller" evidence="2">
    <location>
        <begin position="75"/>
        <end position="217"/>
    </location>
</feature>
<dbReference type="Gene3D" id="1.20.1280.50">
    <property type="match status" value="1"/>
</dbReference>
<evidence type="ECO:0000259" key="2">
    <source>
        <dbReference type="Pfam" id="PF03478"/>
    </source>
</evidence>
<evidence type="ECO:0000259" key="1">
    <source>
        <dbReference type="Pfam" id="PF00646"/>
    </source>
</evidence>
<comment type="caution">
    <text evidence="3">The sequence shown here is derived from an EMBL/GenBank/DDBJ whole genome shotgun (WGS) entry which is preliminary data.</text>
</comment>
<dbReference type="Pfam" id="PF03478">
    <property type="entry name" value="Beta-prop_KIB1-4"/>
    <property type="match status" value="1"/>
</dbReference>
<gene>
    <name evidence="3" type="ORF">HS088_TW17G00244</name>
</gene>
<name>A0A7J7CEV9_TRIWF</name>
<sequence length="311" mass="35225">MNKKKWSDLPSELLPCIAERLGLIELLCFRGVCKDWNSASETASAEVESLPDHEPWFLLYGGGENSQCHLVTDSGKKYALDIPEMSETTTCIASNNGWLLLLQEGSTMLFFCPFSRTKIELPQLPQSNLSYHVAALSSPPTSEDCTVAVIGHDDELKLELYLLQRGANAWTRYVPHASYDTSKIKCAACHKGTFYFFKNKDKLITFSLHGTEWNSYQIVSPSSPGPVERTLPFIQAKQEFKRRNMNKLLGLEEDVSVSICGTISRHETYDEVVFNEMIEVAAADREEDKIRNLKGVWIQPRFFKISPELSW</sequence>
<feature type="domain" description="F-box" evidence="1">
    <location>
        <begin position="6"/>
        <end position="40"/>
    </location>
</feature>
<dbReference type="SUPFAM" id="SSF81383">
    <property type="entry name" value="F-box domain"/>
    <property type="match status" value="1"/>
</dbReference>
<dbReference type="AlphaFoldDB" id="A0A7J7CEV9"/>
<evidence type="ECO:0000313" key="3">
    <source>
        <dbReference type="EMBL" id="KAF5732714.1"/>
    </source>
</evidence>
<protein>
    <recommendedName>
        <fullName evidence="5">F-box domain-containing protein</fullName>
    </recommendedName>
</protein>
<dbReference type="Pfam" id="PF00646">
    <property type="entry name" value="F-box"/>
    <property type="match status" value="1"/>
</dbReference>
<dbReference type="Proteomes" id="UP000593562">
    <property type="component" value="Unassembled WGS sequence"/>
</dbReference>
<keyword evidence="4" id="KW-1185">Reference proteome</keyword>
<dbReference type="InterPro" id="IPR001810">
    <property type="entry name" value="F-box_dom"/>
</dbReference>
<accession>A0A7J7CEV9</accession>